<dbReference type="PANTHER" id="PTHR10851">
    <property type="entry name" value="PYRIDOXINE-5-PHOSPHATE OXIDASE"/>
    <property type="match status" value="1"/>
</dbReference>
<sequence>MAMPRRLIDTVDHAGRSEGFEDEGALHERTGRASIRSPRRGIGAACRKACLANGFPAGVLQRGLSPGRALFVDALPSFYDDLDGFRAEGWRRLAEGVTNRHSPFHTPSLATVDAAGRPRLRTVVLRAADAGAGALRFHCDRRSDKAREIAANGLAALHVYDGRAKLQLRIEGRAHLHQDDAVADAAWGAALTMSRICYGVEPAPGTALTAGDAYTMPDEDPEARIGRENFCAVVLSAERMDLLYLDRRGHRRAVFRRGTETWTGTWVAP</sequence>
<evidence type="ECO:0000256" key="3">
    <source>
        <dbReference type="ARBA" id="ARBA00022643"/>
    </source>
</evidence>
<keyword evidence="8" id="KW-1185">Reference proteome</keyword>
<dbReference type="EMBL" id="BPRC01000013">
    <property type="protein sequence ID" value="GJE66283.1"/>
    <property type="molecule type" value="Genomic_DNA"/>
</dbReference>
<feature type="region of interest" description="Disordered" evidence="5">
    <location>
        <begin position="1"/>
        <end position="34"/>
    </location>
</feature>
<evidence type="ECO:0000259" key="6">
    <source>
        <dbReference type="Pfam" id="PF12766"/>
    </source>
</evidence>
<dbReference type="InterPro" id="IPR024624">
    <property type="entry name" value="Pyridox_Oxase_Alr4036_FMN-bd"/>
</dbReference>
<dbReference type="Proteomes" id="UP001055039">
    <property type="component" value="Unassembled WGS sequence"/>
</dbReference>
<proteinExistence type="predicted"/>
<dbReference type="SUPFAM" id="SSF50475">
    <property type="entry name" value="FMN-binding split barrel"/>
    <property type="match status" value="1"/>
</dbReference>
<feature type="domain" description="Pyridoxamine 5'-phosphate oxidase Alr4036 family FMN-binding" evidence="6">
    <location>
        <begin position="90"/>
        <end position="177"/>
    </location>
</feature>
<dbReference type="InterPro" id="IPR000659">
    <property type="entry name" value="Pyridox_Oxase"/>
</dbReference>
<evidence type="ECO:0000256" key="5">
    <source>
        <dbReference type="SAM" id="MobiDB-lite"/>
    </source>
</evidence>
<evidence type="ECO:0000256" key="2">
    <source>
        <dbReference type="ARBA" id="ARBA00022630"/>
    </source>
</evidence>
<dbReference type="Pfam" id="PF12766">
    <property type="entry name" value="Pyridox_oxase_2"/>
    <property type="match status" value="1"/>
</dbReference>
<keyword evidence="3" id="KW-0288">FMN</keyword>
<evidence type="ECO:0000256" key="4">
    <source>
        <dbReference type="ARBA" id="ARBA00023002"/>
    </source>
</evidence>
<evidence type="ECO:0000313" key="8">
    <source>
        <dbReference type="Proteomes" id="UP001055039"/>
    </source>
</evidence>
<keyword evidence="4" id="KW-0560">Oxidoreductase</keyword>
<protein>
    <submittedName>
        <fullName evidence="7">Pyridoxine/pyridoxamine 5'-phosphate oxidase</fullName>
    </submittedName>
</protein>
<reference evidence="7" key="2">
    <citation type="submission" date="2021-08" db="EMBL/GenBank/DDBJ databases">
        <authorList>
            <person name="Tani A."/>
            <person name="Ola A."/>
            <person name="Ogura Y."/>
            <person name="Katsura K."/>
            <person name="Hayashi T."/>
        </authorList>
    </citation>
    <scope>NUCLEOTIDE SEQUENCE</scope>
    <source>
        <strain evidence="7">NBRC 15686</strain>
    </source>
</reference>
<reference evidence="7" key="1">
    <citation type="journal article" date="2021" name="Front. Microbiol.">
        <title>Comprehensive Comparative Genomics and Phenotyping of Methylobacterium Species.</title>
        <authorList>
            <person name="Alessa O."/>
            <person name="Ogura Y."/>
            <person name="Fujitani Y."/>
            <person name="Takami H."/>
            <person name="Hayashi T."/>
            <person name="Sahin N."/>
            <person name="Tani A."/>
        </authorList>
    </citation>
    <scope>NUCLEOTIDE SEQUENCE</scope>
    <source>
        <strain evidence="7">NBRC 15686</strain>
    </source>
</reference>
<evidence type="ECO:0000313" key="7">
    <source>
        <dbReference type="EMBL" id="GJE66283.1"/>
    </source>
</evidence>
<feature type="compositionally biased region" description="Basic and acidic residues" evidence="5">
    <location>
        <begin position="1"/>
        <end position="31"/>
    </location>
</feature>
<comment type="cofactor">
    <cofactor evidence="1">
        <name>FMN</name>
        <dbReference type="ChEBI" id="CHEBI:58210"/>
    </cofactor>
</comment>
<organism evidence="7 8">
    <name type="scientific">Methylorubrum aminovorans</name>
    <dbReference type="NCBI Taxonomy" id="269069"/>
    <lineage>
        <taxon>Bacteria</taxon>
        <taxon>Pseudomonadati</taxon>
        <taxon>Pseudomonadota</taxon>
        <taxon>Alphaproteobacteria</taxon>
        <taxon>Hyphomicrobiales</taxon>
        <taxon>Methylobacteriaceae</taxon>
        <taxon>Methylorubrum</taxon>
    </lineage>
</organism>
<dbReference type="PANTHER" id="PTHR10851:SF3">
    <property type="entry name" value="PYRIDOXINE_PYRIDOXAMINE 5'-PHOSPHATE OXIDASE 2"/>
    <property type="match status" value="1"/>
</dbReference>
<dbReference type="InterPro" id="IPR012349">
    <property type="entry name" value="Split_barrel_FMN-bd"/>
</dbReference>
<comment type="caution">
    <text evidence="7">The sequence shown here is derived from an EMBL/GenBank/DDBJ whole genome shotgun (WGS) entry which is preliminary data.</text>
</comment>
<keyword evidence="2" id="KW-0285">Flavoprotein</keyword>
<gene>
    <name evidence="7" type="primary">pdxH_2</name>
    <name evidence="7" type="ORF">LNAOJCKE_3501</name>
</gene>
<evidence type="ECO:0000256" key="1">
    <source>
        <dbReference type="ARBA" id="ARBA00001917"/>
    </source>
</evidence>
<dbReference type="Gene3D" id="2.30.110.10">
    <property type="entry name" value="Electron Transport, Fmn-binding Protein, Chain A"/>
    <property type="match status" value="1"/>
</dbReference>
<accession>A0ABQ4UG88</accession>
<name>A0ABQ4UG88_9HYPH</name>